<keyword evidence="3" id="KW-1266">Target cell cytoplasm</keyword>
<dbReference type="InterPro" id="IPR006914">
    <property type="entry name" value="VENN_dom"/>
</dbReference>
<proteinExistence type="predicted"/>
<evidence type="ECO:0000259" key="7">
    <source>
        <dbReference type="Pfam" id="PF21726"/>
    </source>
</evidence>
<dbReference type="Pfam" id="PF04829">
    <property type="entry name" value="PT-VENN"/>
    <property type="match status" value="1"/>
</dbReference>
<evidence type="ECO:0000313" key="9">
    <source>
        <dbReference type="Proteomes" id="UP000254640"/>
    </source>
</evidence>
<dbReference type="Pfam" id="PF21726">
    <property type="entry name" value="DUF6862"/>
    <property type="match status" value="1"/>
</dbReference>
<feature type="domain" description="DUF6862" evidence="7">
    <location>
        <begin position="637"/>
        <end position="707"/>
    </location>
</feature>
<evidence type="ECO:0000256" key="5">
    <source>
        <dbReference type="SAM" id="MobiDB-lite"/>
    </source>
</evidence>
<dbReference type="EMBL" id="UGSO01000001">
    <property type="protein sequence ID" value="SUB17332.1"/>
    <property type="molecule type" value="Genomic_DNA"/>
</dbReference>
<dbReference type="Pfam" id="PF13332">
    <property type="entry name" value="Fil_haemagg_2"/>
    <property type="match status" value="1"/>
</dbReference>
<feature type="compositionally biased region" description="Polar residues" evidence="5">
    <location>
        <begin position="43"/>
        <end position="60"/>
    </location>
</feature>
<dbReference type="Proteomes" id="UP000254640">
    <property type="component" value="Unassembled WGS sequence"/>
</dbReference>
<feature type="compositionally biased region" description="Polar residues" evidence="5">
    <location>
        <begin position="168"/>
        <end position="184"/>
    </location>
</feature>
<evidence type="ECO:0000256" key="2">
    <source>
        <dbReference type="ARBA" id="ARBA00022656"/>
    </source>
</evidence>
<dbReference type="GO" id="GO:0090729">
    <property type="term" value="F:toxin activity"/>
    <property type="evidence" value="ECO:0007669"/>
    <property type="project" value="UniProtKB-KW"/>
</dbReference>
<gene>
    <name evidence="8" type="primary">fhaB_3</name>
    <name evidence="8" type="ORF">NCTC9381_03254</name>
</gene>
<dbReference type="InterPro" id="IPR025157">
    <property type="entry name" value="Hemagglutinin_rpt"/>
</dbReference>
<evidence type="ECO:0000313" key="8">
    <source>
        <dbReference type="EMBL" id="SUB17332.1"/>
    </source>
</evidence>
<protein>
    <submittedName>
        <fullName evidence="8">Filamentous hemagglutinin</fullName>
    </submittedName>
</protein>
<evidence type="ECO:0000256" key="3">
    <source>
        <dbReference type="ARBA" id="ARBA00022913"/>
    </source>
</evidence>
<feature type="region of interest" description="Disordered" evidence="5">
    <location>
        <begin position="27"/>
        <end position="78"/>
    </location>
</feature>
<evidence type="ECO:0000256" key="4">
    <source>
        <dbReference type="ARBA" id="ARBA00023026"/>
    </source>
</evidence>
<organism evidence="8 9">
    <name type="scientific">Enterobacter agglomerans</name>
    <name type="common">Erwinia herbicola</name>
    <name type="synonym">Pantoea agglomerans</name>
    <dbReference type="NCBI Taxonomy" id="549"/>
    <lineage>
        <taxon>Bacteria</taxon>
        <taxon>Pseudomonadati</taxon>
        <taxon>Pseudomonadota</taxon>
        <taxon>Gammaproteobacteria</taxon>
        <taxon>Enterobacterales</taxon>
        <taxon>Erwiniaceae</taxon>
        <taxon>Pantoea</taxon>
        <taxon>Pantoea agglomerans group</taxon>
    </lineage>
</organism>
<accession>A0A379AIH1</accession>
<evidence type="ECO:0000256" key="1">
    <source>
        <dbReference type="ARBA" id="ARBA00004219"/>
    </source>
</evidence>
<feature type="region of interest" description="Disordered" evidence="5">
    <location>
        <begin position="163"/>
        <end position="184"/>
    </location>
</feature>
<dbReference type="AlphaFoldDB" id="A0A379AIH1"/>
<feature type="region of interest" description="Disordered" evidence="5">
    <location>
        <begin position="215"/>
        <end position="234"/>
    </location>
</feature>
<feature type="domain" description="VENN motif-containing" evidence="6">
    <location>
        <begin position="585"/>
        <end position="633"/>
    </location>
</feature>
<name>A0A379AIH1_ENTAG</name>
<dbReference type="GO" id="GO:0003824">
    <property type="term" value="F:catalytic activity"/>
    <property type="evidence" value="ECO:0007669"/>
    <property type="project" value="UniProtKB-ARBA"/>
</dbReference>
<dbReference type="CDD" id="cd20686">
    <property type="entry name" value="CdiA-CT_Ec-like"/>
    <property type="match status" value="1"/>
</dbReference>
<keyword evidence="9" id="KW-1185">Reference proteome</keyword>
<evidence type="ECO:0000259" key="6">
    <source>
        <dbReference type="Pfam" id="PF04829"/>
    </source>
</evidence>
<keyword evidence="2" id="KW-0800">Toxin</keyword>
<comment type="subcellular location">
    <subcellularLocation>
        <location evidence="1">Target cell</location>
        <location evidence="1">Target cell cytoplasm</location>
    </subcellularLocation>
</comment>
<keyword evidence="4" id="KW-0843">Virulence</keyword>
<sequence length="948" mass="98349">MRAALTAAQAAQAYQMDGAQTDAANARNTAAGLKPGDKGYEEGSTNSIGISLSYGSQTSKSETRTESREAQGSTLGAGGNLAITATGAQPGSAGDILVQGSQLQAGGDLGLTAKNDISLLSAQNSERTDSTSSSKGGSLGIGLTAGSGGYGISVSASVNAGKGRENGNGLTHTETTLTAGNGLSLNAGRDTTLTGAQVRGDSVKVDTGRNLTLTSEQDSDRYDSKQQNASAGGSFTFGSMTGSASVNLSQDKMHSNWQSVAEQTGIFAGKGGFDVTAGEHTQLNGAVISSTATADKNRLDTGTLGFSNIENHADYKTEHQSVGMSTGGSIGSQFEGNMANGLLAGLNGSGSASSVTKAAVSDGTLIIRDKAKQTQDVADLSRDAAGANPGLDKIFDKEKEQRRMETAQLLAEIGSQAGDIARTQGEIAATKAATEKMKNISPDQKKDAEAQWRKANPGQEPTAADITGQVYQTLYNREMLAGGMGTGGPVQQGISAAIQGLTGGNIAQAVSGAAAPYLAEQIHTLTTTKGPDGKEVVNVQANLIAHAVVGAVTSYASGNPALAGASGAAMGEYIAQQMYPGVKREDLSEEQRQTISALGTLAAGLAGGVAGDSTGGAVAGAQAGKNAVENNWLHVNEKTEFEIARQKLRSNDPAEREQAQQKINDLREKNISRDKKVTDACGNGRAATPACASARLEAYSVKGEYETGNYNNKVSDMYPDAYGQIVNLLNITSVDAQNQQQVKDAMVNYAMEQLRVDKTTAEQYVSTYDGMKIVAASMSPVLGTAAANKLSAIVKEANIYPSGISFKIDQPEHLAQLAGYTQKKGITGAHNANAFYDAVKKNNVKIVSETPTGTKGITQIEYQIPAKDREGNIIGLKNNGAEPFKKTIYDPNIFTDEKMLQLGQEAAAKGYKVAIAKGQQSYDATAGGVAFRVYINKDTGLVNNFHPK</sequence>
<dbReference type="InterPro" id="IPR049271">
    <property type="entry name" value="DUF6862"/>
</dbReference>
<reference evidence="8 9" key="1">
    <citation type="submission" date="2018-06" db="EMBL/GenBank/DDBJ databases">
        <authorList>
            <consortium name="Pathogen Informatics"/>
            <person name="Doyle S."/>
        </authorList>
    </citation>
    <scope>NUCLEOTIDE SEQUENCE [LARGE SCALE GENOMIC DNA]</scope>
    <source>
        <strain evidence="8 9">NCTC9381</strain>
    </source>
</reference>